<dbReference type="PANTHER" id="PTHR45436:SF5">
    <property type="entry name" value="SENSOR HISTIDINE KINASE TRCS"/>
    <property type="match status" value="1"/>
</dbReference>
<keyword evidence="10 11" id="KW-0472">Membrane</keyword>
<reference evidence="14 15" key="1">
    <citation type="submission" date="2022-06" db="EMBL/GenBank/DDBJ databases">
        <title>Actinoplanes abujensis sp. nov., isolated from Nigerian arid soil.</title>
        <authorList>
            <person name="Ding P."/>
        </authorList>
    </citation>
    <scope>NUCLEOTIDE SEQUENCE [LARGE SCALE GENOMIC DNA]</scope>
    <source>
        <strain evidence="15">TRM88002</strain>
    </source>
</reference>
<feature type="transmembrane region" description="Helical" evidence="11">
    <location>
        <begin position="154"/>
        <end position="178"/>
    </location>
</feature>
<evidence type="ECO:0000256" key="6">
    <source>
        <dbReference type="ARBA" id="ARBA00022692"/>
    </source>
</evidence>
<dbReference type="Proteomes" id="UP001523216">
    <property type="component" value="Unassembled WGS sequence"/>
</dbReference>
<evidence type="ECO:0000313" key="15">
    <source>
        <dbReference type="Proteomes" id="UP001523216"/>
    </source>
</evidence>
<evidence type="ECO:0000256" key="4">
    <source>
        <dbReference type="ARBA" id="ARBA00022553"/>
    </source>
</evidence>
<gene>
    <name evidence="14" type="ORF">LXN57_46735</name>
</gene>
<dbReference type="Pfam" id="PF00672">
    <property type="entry name" value="HAMP"/>
    <property type="match status" value="1"/>
</dbReference>
<keyword evidence="5" id="KW-0808">Transferase</keyword>
<dbReference type="InterPro" id="IPR003660">
    <property type="entry name" value="HAMP_dom"/>
</dbReference>
<dbReference type="PANTHER" id="PTHR45436">
    <property type="entry name" value="SENSOR HISTIDINE KINASE YKOH"/>
    <property type="match status" value="1"/>
</dbReference>
<keyword evidence="7 14" id="KW-0418">Kinase</keyword>
<dbReference type="CDD" id="cd06225">
    <property type="entry name" value="HAMP"/>
    <property type="match status" value="1"/>
</dbReference>
<evidence type="ECO:0000256" key="3">
    <source>
        <dbReference type="ARBA" id="ARBA00012438"/>
    </source>
</evidence>
<dbReference type="SMART" id="SM00304">
    <property type="entry name" value="HAMP"/>
    <property type="match status" value="1"/>
</dbReference>
<feature type="domain" description="HAMP" evidence="13">
    <location>
        <begin position="181"/>
        <end position="233"/>
    </location>
</feature>
<dbReference type="InterPro" id="IPR003594">
    <property type="entry name" value="HATPase_dom"/>
</dbReference>
<dbReference type="Pfam" id="PF00512">
    <property type="entry name" value="HisKA"/>
    <property type="match status" value="1"/>
</dbReference>
<keyword evidence="6 11" id="KW-0812">Transmembrane</keyword>
<dbReference type="Pfam" id="PF02518">
    <property type="entry name" value="HATPase_c"/>
    <property type="match status" value="1"/>
</dbReference>
<evidence type="ECO:0000256" key="8">
    <source>
        <dbReference type="ARBA" id="ARBA00022989"/>
    </source>
</evidence>
<dbReference type="PROSITE" id="PS50109">
    <property type="entry name" value="HIS_KIN"/>
    <property type="match status" value="1"/>
</dbReference>
<evidence type="ECO:0000256" key="10">
    <source>
        <dbReference type="ARBA" id="ARBA00023136"/>
    </source>
</evidence>
<evidence type="ECO:0000313" key="14">
    <source>
        <dbReference type="EMBL" id="MCM4085049.1"/>
    </source>
</evidence>
<dbReference type="Gene3D" id="3.30.565.10">
    <property type="entry name" value="Histidine kinase-like ATPase, C-terminal domain"/>
    <property type="match status" value="1"/>
</dbReference>
<dbReference type="EMBL" id="JAMQOL010000092">
    <property type="protein sequence ID" value="MCM4085049.1"/>
    <property type="molecule type" value="Genomic_DNA"/>
</dbReference>
<evidence type="ECO:0000256" key="9">
    <source>
        <dbReference type="ARBA" id="ARBA00023012"/>
    </source>
</evidence>
<comment type="caution">
    <text evidence="14">The sequence shown here is derived from an EMBL/GenBank/DDBJ whole genome shotgun (WGS) entry which is preliminary data.</text>
</comment>
<dbReference type="EC" id="2.7.13.3" evidence="3"/>
<comment type="catalytic activity">
    <reaction evidence="1">
        <text>ATP + protein L-histidine = ADP + protein N-phospho-L-histidine.</text>
        <dbReference type="EC" id="2.7.13.3"/>
    </reaction>
</comment>
<dbReference type="InterPro" id="IPR050428">
    <property type="entry name" value="TCS_sensor_his_kinase"/>
</dbReference>
<dbReference type="CDD" id="cd00075">
    <property type="entry name" value="HATPase"/>
    <property type="match status" value="1"/>
</dbReference>
<dbReference type="InterPro" id="IPR036097">
    <property type="entry name" value="HisK_dim/P_sf"/>
</dbReference>
<evidence type="ECO:0000259" key="12">
    <source>
        <dbReference type="PROSITE" id="PS50109"/>
    </source>
</evidence>
<feature type="domain" description="Histidine kinase" evidence="12">
    <location>
        <begin position="241"/>
        <end position="449"/>
    </location>
</feature>
<dbReference type="PROSITE" id="PS50885">
    <property type="entry name" value="HAMP"/>
    <property type="match status" value="1"/>
</dbReference>
<dbReference type="InterPro" id="IPR003661">
    <property type="entry name" value="HisK_dim/P_dom"/>
</dbReference>
<name>A0ABT0YG90_9ACTN</name>
<comment type="subcellular location">
    <subcellularLocation>
        <location evidence="2">Cell membrane</location>
    </subcellularLocation>
</comment>
<sequence length="450" mass="48342">MKRAGLRTRVTAGFAAGALTLSAAMALVSYQLTRDMLIEQRERTLARAAISDAAVVRAGLDGDRPDIAQALRALDTGENRQAVLRRDGTWYAIEAGVDVETAIPQTLQGFSRPGRAGMQRIHTDGRPALVVAVPLSASATFYEIGSLDELESTLYLLALSLTVAAIMTGAAGAALGWYTTRHALQPLAAVADAAESITAGGYGTRLDPTTEPDLERLTTSFNHMVDEMSQRLQHDRRFAADVSHELRSPLQTLSAATSVLTRSREHLDTRTATAADLVATEITRFQALVTDLLELARSDQPAERGPTDIAALARQACRTRNLPDSLVTVDAGVDTTWHVDRRRITQLLGNLIDNAVRYAGAPTDVRISATASTYYLDVDDQGPGITDDEKQIIFGRFVRGRNAGRATTDGTGLGLALVTQHAQAHGGRVTVHDRPGGGTRFRVELPECTP</sequence>
<dbReference type="InterPro" id="IPR005467">
    <property type="entry name" value="His_kinase_dom"/>
</dbReference>
<dbReference type="GO" id="GO:0016301">
    <property type="term" value="F:kinase activity"/>
    <property type="evidence" value="ECO:0007669"/>
    <property type="project" value="UniProtKB-KW"/>
</dbReference>
<dbReference type="SMART" id="SM00387">
    <property type="entry name" value="HATPase_c"/>
    <property type="match status" value="1"/>
</dbReference>
<evidence type="ECO:0000256" key="7">
    <source>
        <dbReference type="ARBA" id="ARBA00022777"/>
    </source>
</evidence>
<dbReference type="Gene3D" id="6.10.340.10">
    <property type="match status" value="1"/>
</dbReference>
<keyword evidence="8 11" id="KW-1133">Transmembrane helix</keyword>
<dbReference type="SUPFAM" id="SSF47384">
    <property type="entry name" value="Homodimeric domain of signal transducing histidine kinase"/>
    <property type="match status" value="1"/>
</dbReference>
<dbReference type="SMART" id="SM00388">
    <property type="entry name" value="HisKA"/>
    <property type="match status" value="1"/>
</dbReference>
<dbReference type="RefSeq" id="WP_251804782.1">
    <property type="nucleotide sequence ID" value="NZ_JAMQOL010000092.1"/>
</dbReference>
<dbReference type="SUPFAM" id="SSF55874">
    <property type="entry name" value="ATPase domain of HSP90 chaperone/DNA topoisomerase II/histidine kinase"/>
    <property type="match status" value="1"/>
</dbReference>
<proteinExistence type="predicted"/>
<keyword evidence="4" id="KW-0597">Phosphoprotein</keyword>
<protein>
    <recommendedName>
        <fullName evidence="3">histidine kinase</fullName>
        <ecNumber evidence="3">2.7.13.3</ecNumber>
    </recommendedName>
</protein>
<dbReference type="PRINTS" id="PR00344">
    <property type="entry name" value="BCTRLSENSOR"/>
</dbReference>
<organism evidence="14 15">
    <name type="scientific">Paractinoplanes hotanensis</name>
    <dbReference type="NCBI Taxonomy" id="2906497"/>
    <lineage>
        <taxon>Bacteria</taxon>
        <taxon>Bacillati</taxon>
        <taxon>Actinomycetota</taxon>
        <taxon>Actinomycetes</taxon>
        <taxon>Micromonosporales</taxon>
        <taxon>Micromonosporaceae</taxon>
        <taxon>Paractinoplanes</taxon>
    </lineage>
</organism>
<dbReference type="InterPro" id="IPR004358">
    <property type="entry name" value="Sig_transdc_His_kin-like_C"/>
</dbReference>
<dbReference type="SUPFAM" id="SSF158472">
    <property type="entry name" value="HAMP domain-like"/>
    <property type="match status" value="1"/>
</dbReference>
<evidence type="ECO:0000256" key="5">
    <source>
        <dbReference type="ARBA" id="ARBA00022679"/>
    </source>
</evidence>
<keyword evidence="9" id="KW-0902">Two-component regulatory system</keyword>
<dbReference type="CDD" id="cd00082">
    <property type="entry name" value="HisKA"/>
    <property type="match status" value="1"/>
</dbReference>
<dbReference type="InterPro" id="IPR036890">
    <property type="entry name" value="HATPase_C_sf"/>
</dbReference>
<accession>A0ABT0YG90</accession>
<evidence type="ECO:0000259" key="13">
    <source>
        <dbReference type="PROSITE" id="PS50885"/>
    </source>
</evidence>
<evidence type="ECO:0000256" key="11">
    <source>
        <dbReference type="SAM" id="Phobius"/>
    </source>
</evidence>
<evidence type="ECO:0000256" key="1">
    <source>
        <dbReference type="ARBA" id="ARBA00000085"/>
    </source>
</evidence>
<evidence type="ECO:0000256" key="2">
    <source>
        <dbReference type="ARBA" id="ARBA00004236"/>
    </source>
</evidence>
<dbReference type="Gene3D" id="1.10.287.130">
    <property type="match status" value="1"/>
</dbReference>
<keyword evidence="15" id="KW-1185">Reference proteome</keyword>